<evidence type="ECO:0000313" key="10">
    <source>
        <dbReference type="Proteomes" id="UP000077405"/>
    </source>
</evidence>
<feature type="domain" description="RecJ OB" evidence="8">
    <location>
        <begin position="482"/>
        <end position="591"/>
    </location>
</feature>
<evidence type="ECO:0000313" key="9">
    <source>
        <dbReference type="EMBL" id="ANC90998.1"/>
    </source>
</evidence>
<dbReference type="Pfam" id="PF01368">
    <property type="entry name" value="DHH"/>
    <property type="match status" value="1"/>
</dbReference>
<feature type="domain" description="DHHA1" evidence="7">
    <location>
        <begin position="371"/>
        <end position="468"/>
    </location>
</feature>
<dbReference type="InterPro" id="IPR003156">
    <property type="entry name" value="DHHA1_dom"/>
</dbReference>
<organism evidence="9 10">
    <name type="scientific">Azospirillum humicireducens</name>
    <dbReference type="NCBI Taxonomy" id="1226968"/>
    <lineage>
        <taxon>Bacteria</taxon>
        <taxon>Pseudomonadati</taxon>
        <taxon>Pseudomonadota</taxon>
        <taxon>Alphaproteobacteria</taxon>
        <taxon>Rhodospirillales</taxon>
        <taxon>Azospirillaceae</taxon>
        <taxon>Azospirillum</taxon>
    </lineage>
</organism>
<evidence type="ECO:0000259" key="8">
    <source>
        <dbReference type="Pfam" id="PF17768"/>
    </source>
</evidence>
<dbReference type="KEGG" id="ahu:A6A40_03250"/>
<dbReference type="NCBIfam" id="TIGR00644">
    <property type="entry name" value="recJ"/>
    <property type="match status" value="1"/>
</dbReference>
<dbReference type="InterPro" id="IPR004610">
    <property type="entry name" value="RecJ"/>
</dbReference>
<reference evidence="9 10" key="1">
    <citation type="journal article" date="2013" name="Int. J. Syst. Evol. Microbiol.">
        <title>Azospirillum humicireducens sp. nov., a nitrogen-fixing bacterium isolated from a microbial fuel cell.</title>
        <authorList>
            <person name="Zhou S."/>
            <person name="Han L."/>
            <person name="Wang Y."/>
            <person name="Yang G."/>
            <person name="Zhuang L."/>
            <person name="Hu P."/>
        </authorList>
    </citation>
    <scope>NUCLEOTIDE SEQUENCE [LARGE SCALE GENOMIC DNA]</scope>
    <source>
        <strain evidence="9 10">SgZ-5</strain>
    </source>
</reference>
<gene>
    <name evidence="9" type="primary">recJ</name>
    <name evidence="9" type="ORF">A6A40_03250</name>
</gene>
<dbReference type="RefSeq" id="WP_063634092.1">
    <property type="nucleotide sequence ID" value="NZ_CP015285.1"/>
</dbReference>
<comment type="similarity">
    <text evidence="1">Belongs to the RecJ family.</text>
</comment>
<dbReference type="InterPro" id="IPR001667">
    <property type="entry name" value="DDH_dom"/>
</dbReference>
<evidence type="ECO:0000256" key="5">
    <source>
        <dbReference type="ARBA" id="ARBA00022839"/>
    </source>
</evidence>
<keyword evidence="4" id="KW-0378">Hydrolase</keyword>
<dbReference type="PANTHER" id="PTHR30255">
    <property type="entry name" value="SINGLE-STRANDED-DNA-SPECIFIC EXONUCLEASE RECJ"/>
    <property type="match status" value="1"/>
</dbReference>
<dbReference type="STRING" id="1226968.A6A40_03250"/>
<keyword evidence="5 9" id="KW-0269">Exonuclease</keyword>
<name>A0A160JE11_9PROT</name>
<dbReference type="GO" id="GO:0003676">
    <property type="term" value="F:nucleic acid binding"/>
    <property type="evidence" value="ECO:0007669"/>
    <property type="project" value="InterPro"/>
</dbReference>
<evidence type="ECO:0000256" key="3">
    <source>
        <dbReference type="ARBA" id="ARBA00022722"/>
    </source>
</evidence>
<dbReference type="GO" id="GO:0006310">
    <property type="term" value="P:DNA recombination"/>
    <property type="evidence" value="ECO:0007669"/>
    <property type="project" value="InterPro"/>
</dbReference>
<evidence type="ECO:0000259" key="6">
    <source>
        <dbReference type="Pfam" id="PF01368"/>
    </source>
</evidence>
<evidence type="ECO:0000256" key="4">
    <source>
        <dbReference type="ARBA" id="ARBA00022801"/>
    </source>
</evidence>
<sequence>MTEPAAFLNVANSLSGKRWQARPCDERQAQALTQGRGLPEIVGRVLAARGVTEESCETFLNPTLKALMPDPSRFRDMDPAAERIARAIRDGEPVAVFGDYDVDGATSAALLRRFFRALGGDIRVYVPDRIKEGYGPNAAALLRLKGEGVRLVVTVDCGISAFAALEAAADAGLEVVVLDHHAAEPRLPPAVALVNPNRLDEDGAYRTLCAAGVTFLTIVAVNRALRQSGFYNDRAEPDLREWLDLVALGTVCDVVPLTGLNRALVAQGLKVMARRANPGLAALSDVAGVKEKPDAYHAGYVLGPRVNAGGRVGASDLGARLLSTDDPVEAMELAQRLEGHNAERRAVEQAVLEEALERVATEGGRETDLVFVTGAGWHPGVIGIVAARLKERYSRPACVVALEETADGTVIGKASGRSVRGVDLGSAVIAARQEGLLLAGGGHRMAAGFTVAGDKIDALRDFLHSRISEQVSAAPLVPTLELDGALSVGGASVGLVTMLDKLGPYGTGNSEPRFAIADARVVRADVVGANHVRCILQGNDGARLKAIAFRALDSDMGQALLTGRGTPFHLAGVLRIDRWNGAEGVQLLIDDAAPARSA</sequence>
<dbReference type="PANTHER" id="PTHR30255:SF2">
    <property type="entry name" value="SINGLE-STRANDED-DNA-SPECIFIC EXONUCLEASE RECJ"/>
    <property type="match status" value="1"/>
</dbReference>
<feature type="domain" description="DDH" evidence="6">
    <location>
        <begin position="94"/>
        <end position="250"/>
    </location>
</feature>
<dbReference type="OrthoDB" id="9809852at2"/>
<dbReference type="AlphaFoldDB" id="A0A160JE11"/>
<protein>
    <recommendedName>
        <fullName evidence="2">Single-stranded-DNA-specific exonuclease RecJ</fullName>
    </recommendedName>
</protein>
<dbReference type="InterPro" id="IPR041122">
    <property type="entry name" value="RecJ_OB"/>
</dbReference>
<evidence type="ECO:0000259" key="7">
    <source>
        <dbReference type="Pfam" id="PF02272"/>
    </source>
</evidence>
<dbReference type="Pfam" id="PF17768">
    <property type="entry name" value="RecJ_OB"/>
    <property type="match status" value="1"/>
</dbReference>
<dbReference type="InterPro" id="IPR038763">
    <property type="entry name" value="DHH_sf"/>
</dbReference>
<dbReference type="GO" id="GO:0008409">
    <property type="term" value="F:5'-3' exonuclease activity"/>
    <property type="evidence" value="ECO:0007669"/>
    <property type="project" value="InterPro"/>
</dbReference>
<dbReference type="Gene3D" id="3.90.1640.30">
    <property type="match status" value="1"/>
</dbReference>
<dbReference type="Gene3D" id="3.10.310.30">
    <property type="match status" value="1"/>
</dbReference>
<keyword evidence="3" id="KW-0540">Nuclease</keyword>
<evidence type="ECO:0000256" key="1">
    <source>
        <dbReference type="ARBA" id="ARBA00005915"/>
    </source>
</evidence>
<proteinExistence type="inferred from homology"/>
<keyword evidence="10" id="KW-1185">Reference proteome</keyword>
<dbReference type="GO" id="GO:0006281">
    <property type="term" value="P:DNA repair"/>
    <property type="evidence" value="ECO:0007669"/>
    <property type="project" value="InterPro"/>
</dbReference>
<accession>A0A160JE11</accession>
<dbReference type="Pfam" id="PF02272">
    <property type="entry name" value="DHHA1"/>
    <property type="match status" value="1"/>
</dbReference>
<evidence type="ECO:0000256" key="2">
    <source>
        <dbReference type="ARBA" id="ARBA00019841"/>
    </source>
</evidence>
<dbReference type="EMBL" id="CP015285">
    <property type="protein sequence ID" value="ANC90998.1"/>
    <property type="molecule type" value="Genomic_DNA"/>
</dbReference>
<dbReference type="SUPFAM" id="SSF64182">
    <property type="entry name" value="DHH phosphoesterases"/>
    <property type="match status" value="1"/>
</dbReference>
<dbReference type="Proteomes" id="UP000077405">
    <property type="component" value="Chromosome"/>
</dbReference>
<dbReference type="InterPro" id="IPR051673">
    <property type="entry name" value="SSDNA_exonuclease_RecJ"/>
</dbReference>